<keyword evidence="2" id="KW-0645">Protease</keyword>
<evidence type="ECO:0000313" key="6">
    <source>
        <dbReference type="Proteomes" id="UP000233200"/>
    </source>
</evidence>
<sequence length="558" mass="62244">MEADSLHLGGEWQFNQFSKLTSSRPDAAFAEIQPTSLPEKSPLASETHVDLCDDLAPVARQPAPGEKLPLSSRRPAAVGAGLQNMGNTCYVNASLQCLTYTPPLANYMLSREHSQLCHRHKCCMLCTMEAHITRALHRPGHIIQPSQALAAGFHRGKQEDAHEFLMFIVDAMKKACLPRHKQVDQDSRDTTLIHQIFGGYWRSQIKCLHCQGVADTFDLYLDIALDIQAAQSVKQALEQVVKPEELNGENAYHCGLCLQKAPASKTFTLQTSAKVLILVLKRFSDVTGNKLAKNVQYPECLDMQPYTSQQNTGPLVYVLYAVLVHAGWSCHNGHYLSYVRAPGGQWYKMDDAEVTSCSIASVLSQQACVLFYIQKSELERRGESVSIGRKPGALGAEHTGRRATQEELQREPCLQEPDLGEHLVETATQESTLDHWKFLQEQNKTKTDFNIRKVECTLPPNVLVIHPSKYKSGMNNRHPEQQSSLLNLSSRCLTHQESVNTGTLTSLQGRTRRSKGRNKHSKRALFVCQSQGKSPPTHDIQCGFLNRTYCGVGLCVRL</sequence>
<feature type="region of interest" description="Disordered" evidence="3">
    <location>
        <begin position="384"/>
        <end position="410"/>
    </location>
</feature>
<feature type="domain" description="USP" evidence="4">
    <location>
        <begin position="80"/>
        <end position="375"/>
    </location>
</feature>
<dbReference type="InterPro" id="IPR028889">
    <property type="entry name" value="USP"/>
</dbReference>
<dbReference type="GO" id="GO:0016579">
    <property type="term" value="P:protein deubiquitination"/>
    <property type="evidence" value="ECO:0007669"/>
    <property type="project" value="InterPro"/>
</dbReference>
<evidence type="ECO:0000259" key="4">
    <source>
        <dbReference type="PROSITE" id="PS50235"/>
    </source>
</evidence>
<dbReference type="Ensembl" id="ENSRROT00000040334.1">
    <property type="protein sequence ID" value="ENSRROP00000016189.1"/>
    <property type="gene ID" value="ENSRROG00000032242.1"/>
</dbReference>
<dbReference type="InterPro" id="IPR018200">
    <property type="entry name" value="USP_CS"/>
</dbReference>
<dbReference type="FunFam" id="3.90.70.10:FF:000070">
    <property type="entry name" value="Ubiquitin carboxyl-terminal hydrolase 17-like protein 17"/>
    <property type="match status" value="1"/>
</dbReference>
<dbReference type="GO" id="GO:0004843">
    <property type="term" value="F:cysteine-type deubiquitinase activity"/>
    <property type="evidence" value="ECO:0007669"/>
    <property type="project" value="UniProtKB-UniRule"/>
</dbReference>
<dbReference type="AlphaFoldDB" id="A0A2K6PIA4"/>
<keyword evidence="2" id="KW-0788">Thiol protease</keyword>
<dbReference type="GO" id="GO:0005634">
    <property type="term" value="C:nucleus"/>
    <property type="evidence" value="ECO:0007669"/>
    <property type="project" value="TreeGrafter"/>
</dbReference>
<evidence type="ECO:0000256" key="2">
    <source>
        <dbReference type="RuleBase" id="RU366025"/>
    </source>
</evidence>
<keyword evidence="2" id="KW-0378">Hydrolase</keyword>
<dbReference type="SUPFAM" id="SSF54001">
    <property type="entry name" value="Cysteine proteinases"/>
    <property type="match status" value="1"/>
</dbReference>
<dbReference type="PANTHER" id="PTHR24006:SF651">
    <property type="entry name" value="INACTIVE UBIQUITIN CARBOXYL-TERMINAL HYDROLASE 17-LIKE PROTEIN 4-RELATED"/>
    <property type="match status" value="1"/>
</dbReference>
<dbReference type="InterPro" id="IPR038765">
    <property type="entry name" value="Papain-like_cys_pep_sf"/>
</dbReference>
<dbReference type="PROSITE" id="PS00973">
    <property type="entry name" value="USP_2"/>
    <property type="match status" value="1"/>
</dbReference>
<evidence type="ECO:0000256" key="1">
    <source>
        <dbReference type="ARBA" id="ARBA00008245"/>
    </source>
</evidence>
<name>A0A2K6PIA4_RHIRO</name>
<dbReference type="GO" id="GO:0042981">
    <property type="term" value="P:regulation of apoptotic process"/>
    <property type="evidence" value="ECO:0007669"/>
    <property type="project" value="TreeGrafter"/>
</dbReference>
<accession>A0A2K6PIA4</accession>
<feature type="compositionally biased region" description="Basic residues" evidence="3">
    <location>
        <begin position="510"/>
        <end position="522"/>
    </location>
</feature>
<dbReference type="OMA" id="ENAYHCN"/>
<dbReference type="Gene3D" id="3.90.70.10">
    <property type="entry name" value="Cysteine proteinases"/>
    <property type="match status" value="1"/>
</dbReference>
<comment type="function">
    <text evidence="2">Deubiquitinating enzyme that removes conjugated ubiquitin from specific proteins to regulate different cellular processes.</text>
</comment>
<dbReference type="CDD" id="cd02661">
    <property type="entry name" value="Peptidase_C19E"/>
    <property type="match status" value="1"/>
</dbReference>
<dbReference type="GeneTree" id="ENSGT00940000161948"/>
<dbReference type="GO" id="GO:0005829">
    <property type="term" value="C:cytosol"/>
    <property type="evidence" value="ECO:0007669"/>
    <property type="project" value="TreeGrafter"/>
</dbReference>
<feature type="region of interest" description="Disordered" evidence="3">
    <location>
        <begin position="503"/>
        <end position="522"/>
    </location>
</feature>
<dbReference type="EC" id="3.4.19.12" evidence="2"/>
<keyword evidence="2" id="KW-0833">Ubl conjugation pathway</keyword>
<reference evidence="5" key="1">
    <citation type="submission" date="2025-08" db="UniProtKB">
        <authorList>
            <consortium name="Ensembl"/>
        </authorList>
    </citation>
    <scope>IDENTIFICATION</scope>
</reference>
<dbReference type="GO" id="GO:0006508">
    <property type="term" value="P:proteolysis"/>
    <property type="evidence" value="ECO:0007669"/>
    <property type="project" value="UniProtKB-KW"/>
</dbReference>
<dbReference type="PROSITE" id="PS50235">
    <property type="entry name" value="USP_3"/>
    <property type="match status" value="1"/>
</dbReference>
<dbReference type="Pfam" id="PF00443">
    <property type="entry name" value="UCH"/>
    <property type="match status" value="1"/>
</dbReference>
<dbReference type="STRING" id="61622.ENSRROP00000016189"/>
<dbReference type="InterPro" id="IPR050164">
    <property type="entry name" value="Peptidase_C19"/>
</dbReference>
<reference evidence="5" key="2">
    <citation type="submission" date="2025-09" db="UniProtKB">
        <authorList>
            <consortium name="Ensembl"/>
        </authorList>
    </citation>
    <scope>IDENTIFICATION</scope>
</reference>
<protein>
    <recommendedName>
        <fullName evidence="2">Ubiquitin carboxyl-terminal hydrolase</fullName>
        <ecNumber evidence="2">3.4.19.12</ecNumber>
    </recommendedName>
</protein>
<proteinExistence type="inferred from homology"/>
<dbReference type="InterPro" id="IPR001394">
    <property type="entry name" value="Peptidase_C19_UCH"/>
</dbReference>
<evidence type="ECO:0000313" key="5">
    <source>
        <dbReference type="Ensembl" id="ENSRROP00000016189.1"/>
    </source>
</evidence>
<keyword evidence="6" id="KW-1185">Reference proteome</keyword>
<comment type="similarity">
    <text evidence="1">Belongs to the peptidase C19 family. USP17 subfamily.</text>
</comment>
<organism evidence="5 6">
    <name type="scientific">Rhinopithecus roxellana</name>
    <name type="common">Golden snub-nosed monkey</name>
    <name type="synonym">Pygathrix roxellana</name>
    <dbReference type="NCBI Taxonomy" id="61622"/>
    <lineage>
        <taxon>Eukaryota</taxon>
        <taxon>Metazoa</taxon>
        <taxon>Chordata</taxon>
        <taxon>Craniata</taxon>
        <taxon>Vertebrata</taxon>
        <taxon>Euteleostomi</taxon>
        <taxon>Mammalia</taxon>
        <taxon>Eutheria</taxon>
        <taxon>Euarchontoglires</taxon>
        <taxon>Primates</taxon>
        <taxon>Haplorrhini</taxon>
        <taxon>Catarrhini</taxon>
        <taxon>Cercopithecidae</taxon>
        <taxon>Colobinae</taxon>
        <taxon>Rhinopithecus</taxon>
    </lineage>
</organism>
<dbReference type="PROSITE" id="PS00972">
    <property type="entry name" value="USP_1"/>
    <property type="match status" value="1"/>
</dbReference>
<dbReference type="Proteomes" id="UP000233200">
    <property type="component" value="Unplaced"/>
</dbReference>
<dbReference type="PANTHER" id="PTHR24006">
    <property type="entry name" value="UBIQUITIN CARBOXYL-TERMINAL HYDROLASE"/>
    <property type="match status" value="1"/>
</dbReference>
<feature type="compositionally biased region" description="Basic and acidic residues" evidence="3">
    <location>
        <begin position="398"/>
        <end position="410"/>
    </location>
</feature>
<comment type="catalytic activity">
    <reaction evidence="2">
        <text>Thiol-dependent hydrolysis of ester, thioester, amide, peptide and isopeptide bonds formed by the C-terminal Gly of ubiquitin (a 76-residue protein attached to proteins as an intracellular targeting signal).</text>
        <dbReference type="EC" id="3.4.19.12"/>
    </reaction>
</comment>
<evidence type="ECO:0000256" key="3">
    <source>
        <dbReference type="SAM" id="MobiDB-lite"/>
    </source>
</evidence>